<evidence type="ECO:0000313" key="1">
    <source>
        <dbReference type="EMBL" id="PWR70633.1"/>
    </source>
</evidence>
<proteinExistence type="predicted"/>
<comment type="caution">
    <text evidence="1">The sequence shown here is derived from an EMBL/GenBank/DDBJ whole genome shotgun (WGS) entry which is preliminary data.</text>
</comment>
<dbReference type="EMBL" id="QGMY01000011">
    <property type="protein sequence ID" value="PWR70633.1"/>
    <property type="molecule type" value="Genomic_DNA"/>
</dbReference>
<dbReference type="Proteomes" id="UP000245657">
    <property type="component" value="Unassembled WGS sequence"/>
</dbReference>
<organism evidence="1 2">
    <name type="scientific">Methanospirillum lacunae</name>
    <dbReference type="NCBI Taxonomy" id="668570"/>
    <lineage>
        <taxon>Archaea</taxon>
        <taxon>Methanobacteriati</taxon>
        <taxon>Methanobacteriota</taxon>
        <taxon>Stenosarchaea group</taxon>
        <taxon>Methanomicrobia</taxon>
        <taxon>Methanomicrobiales</taxon>
        <taxon>Methanospirillaceae</taxon>
        <taxon>Methanospirillum</taxon>
    </lineage>
</organism>
<name>A0A2V2N5S4_9EURY</name>
<reference evidence="1 2" key="1">
    <citation type="submission" date="2018-05" db="EMBL/GenBank/DDBJ databases">
        <title>Draft genome of Methanospirillum lacunae Ki8-1.</title>
        <authorList>
            <person name="Dueholm M.S."/>
            <person name="Nielsen P.H."/>
            <person name="Bakmann L.F."/>
            <person name="Otzen D.E."/>
        </authorList>
    </citation>
    <scope>NUCLEOTIDE SEQUENCE [LARGE SCALE GENOMIC DNA]</scope>
    <source>
        <strain evidence="1 2">Ki8-1</strain>
    </source>
</reference>
<dbReference type="RefSeq" id="WP_109969746.1">
    <property type="nucleotide sequence ID" value="NZ_QGMY01000011.1"/>
</dbReference>
<accession>A0A2V2N5S4</accession>
<protein>
    <submittedName>
        <fullName evidence="1">Uncharacterized protein</fullName>
    </submittedName>
</protein>
<dbReference type="AlphaFoldDB" id="A0A2V2N5S4"/>
<evidence type="ECO:0000313" key="2">
    <source>
        <dbReference type="Proteomes" id="UP000245657"/>
    </source>
</evidence>
<gene>
    <name evidence="1" type="ORF">DK846_14685</name>
</gene>
<sequence length="105" mass="11838">MGQNPHRGGERAAKLQAKEDWWSSSVLHRLWKETYHVQTVSRSPTTMLIPRTMLETWAEGIAALIFNRFSSIIMSPDTPVRSPDSSYTDHHLLKDIGLVGPKGPI</sequence>
<keyword evidence="2" id="KW-1185">Reference proteome</keyword>